<dbReference type="EMBL" id="FMZO01000020">
    <property type="protein sequence ID" value="SDE07525.1"/>
    <property type="molecule type" value="Genomic_DNA"/>
</dbReference>
<sequence length="206" mass="22371">MLTQSLHQLVTPSQCDAALKQAYKQQKTLQWKKMGLELKMENHLDDLAVIEAALCQNRMDLMMVCKNISGIPEAPSATRKKWEASRTRLGYRINMLEYRKGKLQPEQLLKSELLLQCIEASLEQLALAILELETHKARLLKAAAAGAPPAMTGAGNLAAAVIVPVLKVPVMEKQAASHIQKSSPVAGIADPKHPAPGTPANKGPSN</sequence>
<feature type="region of interest" description="Disordered" evidence="1">
    <location>
        <begin position="179"/>
        <end position="206"/>
    </location>
</feature>
<dbReference type="RefSeq" id="WP_090392828.1">
    <property type="nucleotide sequence ID" value="NZ_FMZO01000020.1"/>
</dbReference>
<organism evidence="2 3">
    <name type="scientific">Niabella drilacis (strain DSM 25811 / CCM 8410 / CCUG 62505 / LMG 26954 / E90)</name>
    <dbReference type="NCBI Taxonomy" id="1285928"/>
    <lineage>
        <taxon>Bacteria</taxon>
        <taxon>Pseudomonadati</taxon>
        <taxon>Bacteroidota</taxon>
        <taxon>Chitinophagia</taxon>
        <taxon>Chitinophagales</taxon>
        <taxon>Chitinophagaceae</taxon>
        <taxon>Niabella</taxon>
    </lineage>
</organism>
<name>A0A1G7A0D3_NIADE</name>
<evidence type="ECO:0000313" key="2">
    <source>
        <dbReference type="EMBL" id="SDE07525.1"/>
    </source>
</evidence>
<reference evidence="3" key="1">
    <citation type="submission" date="2016-10" db="EMBL/GenBank/DDBJ databases">
        <authorList>
            <person name="Varghese N."/>
            <person name="Submissions S."/>
        </authorList>
    </citation>
    <scope>NUCLEOTIDE SEQUENCE [LARGE SCALE GENOMIC DNA]</scope>
    <source>
        <strain evidence="3">DSM 25811 / CCM 8410 / LMG 26954 / E90</strain>
    </source>
</reference>
<evidence type="ECO:0000313" key="3">
    <source>
        <dbReference type="Proteomes" id="UP000198757"/>
    </source>
</evidence>
<dbReference type="Proteomes" id="UP000198757">
    <property type="component" value="Unassembled WGS sequence"/>
</dbReference>
<gene>
    <name evidence="2" type="ORF">SAMN04487894_12011</name>
</gene>
<accession>A0A1G7A0D3</accession>
<keyword evidence="3" id="KW-1185">Reference proteome</keyword>
<evidence type="ECO:0000256" key="1">
    <source>
        <dbReference type="SAM" id="MobiDB-lite"/>
    </source>
</evidence>
<dbReference type="AlphaFoldDB" id="A0A1G7A0D3"/>
<protein>
    <submittedName>
        <fullName evidence="2">Uncharacterized protein</fullName>
    </submittedName>
</protein>
<proteinExistence type="predicted"/>